<keyword evidence="1" id="KW-0732">Signal</keyword>
<dbReference type="Pfam" id="PF11005">
    <property type="entry name" value="DUF2844"/>
    <property type="match status" value="1"/>
</dbReference>
<reference evidence="2 3" key="1">
    <citation type="submission" date="2018-05" db="EMBL/GenBank/DDBJ databases">
        <title>Rhodoferax soyangensis sp.nov., isolated from an oligotrophic freshwater lake.</title>
        <authorList>
            <person name="Park M."/>
        </authorList>
    </citation>
    <scope>NUCLEOTIDE SEQUENCE [LARGE SCALE GENOMIC DNA]</scope>
    <source>
        <strain evidence="2 3">IMCC26218</strain>
    </source>
</reference>
<evidence type="ECO:0000313" key="3">
    <source>
        <dbReference type="Proteomes" id="UP000260665"/>
    </source>
</evidence>
<feature type="chain" id="PRO_5017708933" description="DUF2844 domain-containing protein" evidence="1">
    <location>
        <begin position="29"/>
        <end position="153"/>
    </location>
</feature>
<gene>
    <name evidence="2" type="ORF">DIC66_07035</name>
</gene>
<evidence type="ECO:0008006" key="4">
    <source>
        <dbReference type="Google" id="ProtNLM"/>
    </source>
</evidence>
<keyword evidence="3" id="KW-1185">Reference proteome</keyword>
<evidence type="ECO:0000256" key="1">
    <source>
        <dbReference type="SAM" id="SignalP"/>
    </source>
</evidence>
<accession>A0A3E1RG76</accession>
<comment type="caution">
    <text evidence="2">The sequence shown here is derived from an EMBL/GenBank/DDBJ whole genome shotgun (WGS) entry which is preliminary data.</text>
</comment>
<name>A0A3E1RG76_9BURK</name>
<dbReference type="EMBL" id="QFZK01000003">
    <property type="protein sequence ID" value="RFO97610.1"/>
    <property type="molecule type" value="Genomic_DNA"/>
</dbReference>
<dbReference type="Proteomes" id="UP000260665">
    <property type="component" value="Unassembled WGS sequence"/>
</dbReference>
<organism evidence="2 3">
    <name type="scientific">Rhodoferax lacus</name>
    <dbReference type="NCBI Taxonomy" id="2184758"/>
    <lineage>
        <taxon>Bacteria</taxon>
        <taxon>Pseudomonadati</taxon>
        <taxon>Pseudomonadota</taxon>
        <taxon>Betaproteobacteria</taxon>
        <taxon>Burkholderiales</taxon>
        <taxon>Comamonadaceae</taxon>
        <taxon>Rhodoferax</taxon>
    </lineage>
</organism>
<proteinExistence type="predicted"/>
<evidence type="ECO:0000313" key="2">
    <source>
        <dbReference type="EMBL" id="RFO97610.1"/>
    </source>
</evidence>
<feature type="signal peptide" evidence="1">
    <location>
        <begin position="1"/>
        <end position="28"/>
    </location>
</feature>
<dbReference type="InterPro" id="IPR021267">
    <property type="entry name" value="DUF2844"/>
</dbReference>
<protein>
    <recommendedName>
        <fullName evidence="4">DUF2844 domain-containing protein</fullName>
    </recommendedName>
</protein>
<sequence>MVARHQCAALRRRALAAISLLLCAAAHAGLGGSLDSVYADQQASGAGSALKTNLAGATQYTLQQANGVTIRQYVGANGTVFGVGWSGPVLPDFKRLLGAHFAAYDQAQHQNTRHISIQSADLVVEAGGMMRSFSGHALLPGLLPPTLSRLDIR</sequence>
<dbReference type="RefSeq" id="WP_117175451.1">
    <property type="nucleotide sequence ID" value="NZ_QFZK01000003.1"/>
</dbReference>
<dbReference type="OrthoDB" id="7561239at2"/>
<dbReference type="AlphaFoldDB" id="A0A3E1RG76"/>